<evidence type="ECO:0000313" key="4">
    <source>
        <dbReference type="Proteomes" id="UP000255389"/>
    </source>
</evidence>
<reference evidence="3 4" key="1">
    <citation type="submission" date="2018-06" db="EMBL/GenBank/DDBJ databases">
        <authorList>
            <consortium name="Pathogen Informatics"/>
            <person name="Doyle S."/>
        </authorList>
    </citation>
    <scope>NUCLEOTIDE SEQUENCE [LARGE SCALE GENOMIC DNA]</scope>
    <source>
        <strain evidence="3 4">NCTC1542</strain>
    </source>
</reference>
<feature type="compositionally biased region" description="Low complexity" evidence="1">
    <location>
        <begin position="412"/>
        <end position="433"/>
    </location>
</feature>
<feature type="compositionally biased region" description="Polar residues" evidence="1">
    <location>
        <begin position="365"/>
        <end position="377"/>
    </location>
</feature>
<sequence>MHTALRPFSTAAIALTAASVVAVAPITAPLPEAQPPTISSASVQLTASSFVDPVTRWGEVLTTTQTNLQRIVDAASANPFPVLNQIIANQTRYANTIGTALSSGADGLYKFATGTGAGDLPALVATAQDALAHGDAKGAAQQISYALTGLGFALFPTLPILSIPGQITQNIANVAMLIAAQGLNTGIIGKPAFGLLSLAQTSIGVTGAIAQSLVDAATAGDPVAAVSTIVNAPADFTDAMLNGQLIIRRPPWPPTRSVGILTPSGFTYWTPAEALFVKIPQAIAAAITPPASPTALAAPDENATATAASTPDASPQLDNVVGSTLEPTESEATPTEADGPTTPVKVSSNGATDLSAGNKAEPGKTGTTASRPAQQIRTSVESAANEVNKGLNDIRQGIEKSVTGLKERVNKKATTSKASSSAKDGASSSDSDN</sequence>
<feature type="compositionally biased region" description="Low complexity" evidence="1">
    <location>
        <begin position="292"/>
        <end position="315"/>
    </location>
</feature>
<feature type="signal peptide" evidence="2">
    <location>
        <begin position="1"/>
        <end position="24"/>
    </location>
</feature>
<name>A0A378UYA2_MYCFO</name>
<organism evidence="3 4">
    <name type="scientific">Mycolicibacterium fortuitum</name>
    <name type="common">Mycobacterium fortuitum</name>
    <dbReference type="NCBI Taxonomy" id="1766"/>
    <lineage>
        <taxon>Bacteria</taxon>
        <taxon>Bacillati</taxon>
        <taxon>Actinomycetota</taxon>
        <taxon>Actinomycetes</taxon>
        <taxon>Mycobacteriales</taxon>
        <taxon>Mycobacteriaceae</taxon>
        <taxon>Mycolicibacterium</taxon>
    </lineage>
</organism>
<dbReference type="EMBL" id="UGQY01000004">
    <property type="protein sequence ID" value="SUA02541.1"/>
    <property type="molecule type" value="Genomic_DNA"/>
</dbReference>
<proteinExistence type="predicted"/>
<accession>A0A378UYA2</accession>
<evidence type="ECO:0000256" key="1">
    <source>
        <dbReference type="SAM" id="MobiDB-lite"/>
    </source>
</evidence>
<keyword evidence="2" id="KW-0732">Signal</keyword>
<evidence type="ECO:0000313" key="3">
    <source>
        <dbReference type="EMBL" id="SUA02541.1"/>
    </source>
</evidence>
<dbReference type="Proteomes" id="UP000255389">
    <property type="component" value="Unassembled WGS sequence"/>
</dbReference>
<gene>
    <name evidence="3" type="ORF">NCTC1542_04009</name>
</gene>
<feature type="region of interest" description="Disordered" evidence="1">
    <location>
        <begin position="401"/>
        <end position="433"/>
    </location>
</feature>
<dbReference type="AlphaFoldDB" id="A0A378UYA2"/>
<protein>
    <submittedName>
        <fullName evidence="3">PE-PGRS family protein</fullName>
    </submittedName>
</protein>
<feature type="chain" id="PRO_5039523869" evidence="2">
    <location>
        <begin position="25"/>
        <end position="433"/>
    </location>
</feature>
<evidence type="ECO:0000256" key="2">
    <source>
        <dbReference type="SAM" id="SignalP"/>
    </source>
</evidence>
<feature type="region of interest" description="Disordered" evidence="1">
    <location>
        <begin position="292"/>
        <end position="377"/>
    </location>
</feature>
<feature type="compositionally biased region" description="Low complexity" evidence="1">
    <location>
        <begin position="323"/>
        <end position="337"/>
    </location>
</feature>